<evidence type="ECO:0000313" key="4">
    <source>
        <dbReference type="Proteomes" id="UP001589789"/>
    </source>
</evidence>
<keyword evidence="4" id="KW-1185">Reference proteome</keyword>
<protein>
    <submittedName>
        <fullName evidence="3">Uncharacterized protein</fullName>
    </submittedName>
</protein>
<evidence type="ECO:0000313" key="3">
    <source>
        <dbReference type="EMBL" id="MFC0384512.1"/>
    </source>
</evidence>
<gene>
    <name evidence="3" type="ORF">ACFFIC_02985</name>
</gene>
<evidence type="ECO:0000256" key="1">
    <source>
        <dbReference type="SAM" id="MobiDB-lite"/>
    </source>
</evidence>
<feature type="chain" id="PRO_5045572726" evidence="2">
    <location>
        <begin position="22"/>
        <end position="176"/>
    </location>
</feature>
<dbReference type="Proteomes" id="UP001589789">
    <property type="component" value="Unassembled WGS sequence"/>
</dbReference>
<dbReference type="RefSeq" id="WP_377048573.1">
    <property type="nucleotide sequence ID" value="NZ_JBHLVZ010000002.1"/>
</dbReference>
<feature type="signal peptide" evidence="2">
    <location>
        <begin position="1"/>
        <end position="21"/>
    </location>
</feature>
<organism evidence="3 4">
    <name type="scientific">Muricoccus vinaceus</name>
    <dbReference type="NCBI Taxonomy" id="424704"/>
    <lineage>
        <taxon>Bacteria</taxon>
        <taxon>Pseudomonadati</taxon>
        <taxon>Pseudomonadota</taxon>
        <taxon>Alphaproteobacteria</taxon>
        <taxon>Acetobacterales</taxon>
        <taxon>Roseomonadaceae</taxon>
        <taxon>Muricoccus</taxon>
    </lineage>
</organism>
<keyword evidence="2" id="KW-0732">Signal</keyword>
<name>A0ABV6ILS8_9PROT</name>
<sequence length="176" mass="18560">MSSRFLAAGLAAALFATPALAQTCVQPAEKAAFDVRALQSQLMVAALSCQQEDQYNAFVNRYKSELGGAYRGINAHYRRTAGARGQSSLDGYITSLANAQSQDGIRQGSNFCRNVAPLFTVALAAPNSSEALASLAVKNNLANPHGRSECTTAASAPAAPERRQAAVRQVSTRPSR</sequence>
<accession>A0ABV6ILS8</accession>
<reference evidence="3 4" key="1">
    <citation type="submission" date="2024-09" db="EMBL/GenBank/DDBJ databases">
        <authorList>
            <person name="Sun Q."/>
            <person name="Mori K."/>
        </authorList>
    </citation>
    <scope>NUCLEOTIDE SEQUENCE [LARGE SCALE GENOMIC DNA]</scope>
    <source>
        <strain evidence="3 4">CCM 7468</strain>
    </source>
</reference>
<dbReference type="EMBL" id="JBHLVZ010000002">
    <property type="protein sequence ID" value="MFC0384512.1"/>
    <property type="molecule type" value="Genomic_DNA"/>
</dbReference>
<proteinExistence type="predicted"/>
<feature type="region of interest" description="Disordered" evidence="1">
    <location>
        <begin position="147"/>
        <end position="176"/>
    </location>
</feature>
<evidence type="ECO:0000256" key="2">
    <source>
        <dbReference type="SAM" id="SignalP"/>
    </source>
</evidence>
<comment type="caution">
    <text evidence="3">The sequence shown here is derived from an EMBL/GenBank/DDBJ whole genome shotgun (WGS) entry which is preliminary data.</text>
</comment>